<gene>
    <name evidence="10" type="ORF">NA57DRAFT_55952</name>
</gene>
<dbReference type="PANTHER" id="PTHR40468">
    <property type="entry name" value="YALI0A15257P"/>
    <property type="match status" value="1"/>
</dbReference>
<sequence>MASAERLDQQADYEVASKVLRRAQVSKMTRQLQNRLALANVKIKHGWEKLSIDSLEPQIDMELKRKRRGSTNTTPSDTSSIVSDRFHPAALDSSPLAPMFSDDVRRSGSSNGFNNKRTRYQLQTERPASSSHMRTKVRTKHTKATSWKSSYHLPASSPAYHNRHSVNFPASHVPSLSFVSETTVADEVDPSLSSEDDDADLPVHSFRTSTGPQIHSSPPRTPPPDRARSAHLRQKPFSNLNSHDNNASGEEGAADLLMFLAASPSPAQPTPSRTLTRTPQIQAPSTPPAKATPLPPSMMNTPGGASTNFLGLGSVTPSMSGFNFADYVNVTPSPAQAAWRTPGPSKTPLAAREARRRLNFDSLVPPEGSSSMADGKAHGLGMELGGALVSSQ</sequence>
<comment type="caution">
    <text evidence="10">The sequence shown here is derived from an EMBL/GenBank/DDBJ whole genome shotgun (WGS) entry which is preliminary data.</text>
</comment>
<keyword evidence="6" id="KW-0805">Transcription regulation</keyword>
<dbReference type="GO" id="GO:0005737">
    <property type="term" value="C:cytoplasm"/>
    <property type="evidence" value="ECO:0007669"/>
    <property type="project" value="UniProtKB-SubCell"/>
</dbReference>
<evidence type="ECO:0000256" key="3">
    <source>
        <dbReference type="ARBA" id="ARBA00006922"/>
    </source>
</evidence>
<evidence type="ECO:0000256" key="8">
    <source>
        <dbReference type="ARBA" id="ARBA00023242"/>
    </source>
</evidence>
<evidence type="ECO:0000256" key="6">
    <source>
        <dbReference type="ARBA" id="ARBA00023015"/>
    </source>
</evidence>
<evidence type="ECO:0000256" key="1">
    <source>
        <dbReference type="ARBA" id="ARBA00004123"/>
    </source>
</evidence>
<evidence type="ECO:0000256" key="9">
    <source>
        <dbReference type="SAM" id="MobiDB-lite"/>
    </source>
</evidence>
<feature type="compositionally biased region" description="Polar residues" evidence="9">
    <location>
        <begin position="70"/>
        <end position="82"/>
    </location>
</feature>
<feature type="region of interest" description="Disordered" evidence="9">
    <location>
        <begin position="187"/>
        <end position="229"/>
    </location>
</feature>
<comment type="similarity">
    <text evidence="3">Belongs to the WHI5/NRM1 family.</text>
</comment>
<dbReference type="GO" id="GO:0005634">
    <property type="term" value="C:nucleus"/>
    <property type="evidence" value="ECO:0007669"/>
    <property type="project" value="UniProtKB-SubCell"/>
</dbReference>
<dbReference type="OrthoDB" id="2163387at2759"/>
<organism evidence="10 11">
    <name type="scientific">Rhizodiscina lignyota</name>
    <dbReference type="NCBI Taxonomy" id="1504668"/>
    <lineage>
        <taxon>Eukaryota</taxon>
        <taxon>Fungi</taxon>
        <taxon>Dikarya</taxon>
        <taxon>Ascomycota</taxon>
        <taxon>Pezizomycotina</taxon>
        <taxon>Dothideomycetes</taxon>
        <taxon>Pleosporomycetidae</taxon>
        <taxon>Aulographales</taxon>
        <taxon>Rhizodiscinaceae</taxon>
        <taxon>Rhizodiscina</taxon>
    </lineage>
</organism>
<feature type="compositionally biased region" description="Polar residues" evidence="9">
    <location>
        <begin position="206"/>
        <end position="218"/>
    </location>
</feature>
<evidence type="ECO:0000256" key="2">
    <source>
        <dbReference type="ARBA" id="ARBA00004496"/>
    </source>
</evidence>
<dbReference type="EMBL" id="ML978125">
    <property type="protein sequence ID" value="KAF2100020.1"/>
    <property type="molecule type" value="Genomic_DNA"/>
</dbReference>
<dbReference type="Proteomes" id="UP000799772">
    <property type="component" value="Unassembled WGS sequence"/>
</dbReference>
<dbReference type="AlphaFoldDB" id="A0A9P4IIR8"/>
<evidence type="ECO:0000256" key="5">
    <source>
        <dbReference type="ARBA" id="ARBA00022491"/>
    </source>
</evidence>
<evidence type="ECO:0000256" key="7">
    <source>
        <dbReference type="ARBA" id="ARBA00023163"/>
    </source>
</evidence>
<proteinExistence type="inferred from homology"/>
<feature type="compositionally biased region" description="Polar residues" evidence="9">
    <location>
        <begin position="107"/>
        <end position="132"/>
    </location>
</feature>
<feature type="region of interest" description="Disordered" evidence="9">
    <location>
        <begin position="263"/>
        <end position="295"/>
    </location>
</feature>
<feature type="region of interest" description="Disordered" evidence="9">
    <location>
        <begin position="63"/>
        <end position="151"/>
    </location>
</feature>
<dbReference type="Pfam" id="PF08528">
    <property type="entry name" value="Whi5"/>
    <property type="match status" value="1"/>
</dbReference>
<evidence type="ECO:0000313" key="10">
    <source>
        <dbReference type="EMBL" id="KAF2100020.1"/>
    </source>
</evidence>
<comment type="subcellular location">
    <subcellularLocation>
        <location evidence="2">Cytoplasm</location>
    </subcellularLocation>
    <subcellularLocation>
        <location evidence="1">Nucleus</location>
    </subcellularLocation>
</comment>
<evidence type="ECO:0000313" key="11">
    <source>
        <dbReference type="Proteomes" id="UP000799772"/>
    </source>
</evidence>
<protein>
    <submittedName>
        <fullName evidence="10">Uncharacterized protein</fullName>
    </submittedName>
</protein>
<keyword evidence="8" id="KW-0539">Nucleus</keyword>
<keyword evidence="7" id="KW-0804">Transcription</keyword>
<reference evidence="10" key="1">
    <citation type="journal article" date="2020" name="Stud. Mycol.">
        <title>101 Dothideomycetes genomes: a test case for predicting lifestyles and emergence of pathogens.</title>
        <authorList>
            <person name="Haridas S."/>
            <person name="Albert R."/>
            <person name="Binder M."/>
            <person name="Bloem J."/>
            <person name="Labutti K."/>
            <person name="Salamov A."/>
            <person name="Andreopoulos B."/>
            <person name="Baker S."/>
            <person name="Barry K."/>
            <person name="Bills G."/>
            <person name="Bluhm B."/>
            <person name="Cannon C."/>
            <person name="Castanera R."/>
            <person name="Culley D."/>
            <person name="Daum C."/>
            <person name="Ezra D."/>
            <person name="Gonzalez J."/>
            <person name="Henrissat B."/>
            <person name="Kuo A."/>
            <person name="Liang C."/>
            <person name="Lipzen A."/>
            <person name="Lutzoni F."/>
            <person name="Magnuson J."/>
            <person name="Mondo S."/>
            <person name="Nolan M."/>
            <person name="Ohm R."/>
            <person name="Pangilinan J."/>
            <person name="Park H.-J."/>
            <person name="Ramirez L."/>
            <person name="Alfaro M."/>
            <person name="Sun H."/>
            <person name="Tritt A."/>
            <person name="Yoshinaga Y."/>
            <person name="Zwiers L.-H."/>
            <person name="Turgeon B."/>
            <person name="Goodwin S."/>
            <person name="Spatafora J."/>
            <person name="Crous P."/>
            <person name="Grigoriev I."/>
        </authorList>
    </citation>
    <scope>NUCLEOTIDE SEQUENCE</scope>
    <source>
        <strain evidence="10">CBS 133067</strain>
    </source>
</reference>
<feature type="compositionally biased region" description="Basic residues" evidence="9">
    <location>
        <begin position="133"/>
        <end position="143"/>
    </location>
</feature>
<keyword evidence="11" id="KW-1185">Reference proteome</keyword>
<feature type="compositionally biased region" description="Polar residues" evidence="9">
    <location>
        <begin position="273"/>
        <end position="284"/>
    </location>
</feature>
<keyword evidence="4" id="KW-0963">Cytoplasm</keyword>
<accession>A0A9P4IIR8</accession>
<name>A0A9P4IIR8_9PEZI</name>
<keyword evidence="5" id="KW-0678">Repressor</keyword>
<evidence type="ECO:0000256" key="4">
    <source>
        <dbReference type="ARBA" id="ARBA00022490"/>
    </source>
</evidence>
<dbReference type="InterPro" id="IPR013734">
    <property type="entry name" value="TF_Nrm1/Whi5"/>
</dbReference>
<dbReference type="PANTHER" id="PTHR40468:SF1">
    <property type="entry name" value="TOPOISOMERASE I DAMAGE AFFECTED PROTEIN 11"/>
    <property type="match status" value="1"/>
</dbReference>
<feature type="compositionally biased region" description="Acidic residues" evidence="9">
    <location>
        <begin position="187"/>
        <end position="200"/>
    </location>
</feature>